<reference evidence="4" key="1">
    <citation type="journal article" date="2019" name="Int. J. Syst. Evol. Microbiol.">
        <title>The Global Catalogue of Microorganisms (GCM) 10K type strain sequencing project: providing services to taxonomists for standard genome sequencing and annotation.</title>
        <authorList>
            <consortium name="The Broad Institute Genomics Platform"/>
            <consortium name="The Broad Institute Genome Sequencing Center for Infectious Disease"/>
            <person name="Wu L."/>
            <person name="Ma J."/>
        </authorList>
    </citation>
    <scope>NUCLEOTIDE SEQUENCE [LARGE SCALE GENOMIC DNA]</scope>
    <source>
        <strain evidence="4">JCM 14283</strain>
    </source>
</reference>
<sequence length="351" mass="37340">MTARDLRAACAPTTATIREALEVVDRSATLVCLLVDDAGRLTGLLTDGDLRRAVLKGSSLEDPALEHATRSPHVVPAGSPRALVLDLMQALRISAVPALDGTGVLVGLHTLSDVVGSPPLPNVAVVMAGGRGTRLGHLTKDTPKPLMTVAGRSILEWIVLGLVGNGIRDIYVSVNYLAHQIEEHLGDGSRLGCTVRYLREAPDRPLGTAGSLTLLREERPDLAAPVLVMNGDLMVEFDAGDLLDAHRRTGAVLTVATRTYQHEVPFGVVESTGGRVTGVSEKPTLTFDINAAVYAVEPRALAWLPEGEPSTMPGLVETCLEREEPVTAWPIQSEWIDVGTPKDLARAKGHP</sequence>
<dbReference type="InterPro" id="IPR050486">
    <property type="entry name" value="Mannose-1P_guanyltransferase"/>
</dbReference>
<gene>
    <name evidence="3" type="ORF">GCM10009740_14860</name>
</gene>
<protein>
    <recommendedName>
        <fullName evidence="2">CBS domain-containing protein</fullName>
    </recommendedName>
</protein>
<dbReference type="Pfam" id="PF00483">
    <property type="entry name" value="NTP_transferase"/>
    <property type="match status" value="1"/>
</dbReference>
<evidence type="ECO:0000259" key="2">
    <source>
        <dbReference type="PROSITE" id="PS51371"/>
    </source>
</evidence>
<name>A0ABP5FGF6_9MICO</name>
<evidence type="ECO:0000313" key="3">
    <source>
        <dbReference type="EMBL" id="GAA2026145.1"/>
    </source>
</evidence>
<dbReference type="Proteomes" id="UP001501285">
    <property type="component" value="Unassembled WGS sequence"/>
</dbReference>
<feature type="domain" description="CBS" evidence="2">
    <location>
        <begin position="68"/>
        <end position="125"/>
    </location>
</feature>
<dbReference type="InterPro" id="IPR046342">
    <property type="entry name" value="CBS_dom_sf"/>
</dbReference>
<evidence type="ECO:0000313" key="4">
    <source>
        <dbReference type="Proteomes" id="UP001501285"/>
    </source>
</evidence>
<evidence type="ECO:0000256" key="1">
    <source>
        <dbReference type="PROSITE-ProRule" id="PRU00703"/>
    </source>
</evidence>
<dbReference type="Gene3D" id="3.10.580.10">
    <property type="entry name" value="CBS-domain"/>
    <property type="match status" value="1"/>
</dbReference>
<dbReference type="SUPFAM" id="SSF53448">
    <property type="entry name" value="Nucleotide-diphospho-sugar transferases"/>
    <property type="match status" value="1"/>
</dbReference>
<comment type="caution">
    <text evidence="3">The sequence shown here is derived from an EMBL/GenBank/DDBJ whole genome shotgun (WGS) entry which is preliminary data.</text>
</comment>
<dbReference type="EMBL" id="BAAANB010000003">
    <property type="protein sequence ID" value="GAA2026145.1"/>
    <property type="molecule type" value="Genomic_DNA"/>
</dbReference>
<dbReference type="Pfam" id="PF00571">
    <property type="entry name" value="CBS"/>
    <property type="match status" value="1"/>
</dbReference>
<proteinExistence type="predicted"/>
<organism evidence="3 4">
    <name type="scientific">Terrabacter terrae</name>
    <dbReference type="NCBI Taxonomy" id="318434"/>
    <lineage>
        <taxon>Bacteria</taxon>
        <taxon>Bacillati</taxon>
        <taxon>Actinomycetota</taxon>
        <taxon>Actinomycetes</taxon>
        <taxon>Micrococcales</taxon>
        <taxon>Intrasporangiaceae</taxon>
        <taxon>Terrabacter</taxon>
    </lineage>
</organism>
<dbReference type="InterPro" id="IPR029044">
    <property type="entry name" value="Nucleotide-diphossugar_trans"/>
</dbReference>
<dbReference type="SUPFAM" id="SSF54631">
    <property type="entry name" value="CBS-domain pair"/>
    <property type="match status" value="1"/>
</dbReference>
<dbReference type="SMART" id="SM00116">
    <property type="entry name" value="CBS"/>
    <property type="match status" value="2"/>
</dbReference>
<feature type="domain" description="CBS" evidence="2">
    <location>
        <begin position="1"/>
        <end position="60"/>
    </location>
</feature>
<keyword evidence="4" id="KW-1185">Reference proteome</keyword>
<dbReference type="Gene3D" id="3.90.550.10">
    <property type="entry name" value="Spore Coat Polysaccharide Biosynthesis Protein SpsA, Chain A"/>
    <property type="match status" value="1"/>
</dbReference>
<dbReference type="PROSITE" id="PS51371">
    <property type="entry name" value="CBS"/>
    <property type="match status" value="2"/>
</dbReference>
<dbReference type="InterPro" id="IPR000644">
    <property type="entry name" value="CBS_dom"/>
</dbReference>
<keyword evidence="1" id="KW-0129">CBS domain</keyword>
<dbReference type="RefSeq" id="WP_343989529.1">
    <property type="nucleotide sequence ID" value="NZ_BAAANB010000003.1"/>
</dbReference>
<dbReference type="InterPro" id="IPR005835">
    <property type="entry name" value="NTP_transferase_dom"/>
</dbReference>
<dbReference type="PANTHER" id="PTHR22572">
    <property type="entry name" value="SUGAR-1-PHOSPHATE GUANYL TRANSFERASE"/>
    <property type="match status" value="1"/>
</dbReference>
<dbReference type="CDD" id="cd06426">
    <property type="entry name" value="NTP_transferase_like_2"/>
    <property type="match status" value="1"/>
</dbReference>
<accession>A0ABP5FGF6</accession>